<comment type="caution">
    <text evidence="2">The sequence shown here is derived from an EMBL/GenBank/DDBJ whole genome shotgun (WGS) entry which is preliminary data.</text>
</comment>
<evidence type="ECO:0008006" key="4">
    <source>
        <dbReference type="Google" id="ProtNLM"/>
    </source>
</evidence>
<dbReference type="SUPFAM" id="SSF53756">
    <property type="entry name" value="UDP-Glycosyltransferase/glycogen phosphorylase"/>
    <property type="match status" value="1"/>
</dbReference>
<dbReference type="EMBL" id="AOPO01000017">
    <property type="protein sequence ID" value="ELY20480.1"/>
    <property type="molecule type" value="Genomic_DNA"/>
</dbReference>
<accession>L9U6G0</accession>
<sequence length="417" mass="46244">MCMRDLVARGKRSAPADAPRSGAGVCLCRRGWFRATGRRSAATREAVLNRASGKEKNYLNQGCTVSRHTTWVVLSDGARPTEDIYFLASAASGLRRRGVAVERFTASRSFGASWVHGRSLLRRFAGANLLLCRSLPLGWLRWLERHRDAFGYIAYLIDDDIFAASNDPTLPAAYRKRMGGIAKHQPRLVSLADEVVASSEQLARCFFSEHDNVQVLTPPLITPLPSLQHFSQPPSSSANWKIGFYGTRAHLADLMHIAPAIEGMQSQRMDTQVEIMLGPHTPESLITLPRLNAPCPLAWEAFKVYQREHRCHIGLAPLLNTPFNHGKSFIKFFDITAMGGVGIYSNRYPYTEIVQHGKNGLLVNDAHVEWRSALEHLLENPIAAANMAKQAAVDAKRIGNVEAAVQFWLKRSGAVPQ</sequence>
<dbReference type="Gene3D" id="3.40.50.2000">
    <property type="entry name" value="Glycogen Phosphorylase B"/>
    <property type="match status" value="1"/>
</dbReference>
<reference evidence="2 3" key="1">
    <citation type="journal article" date="2013" name="Genome Announc.">
        <title>Draft Genome of the Marine Gammaproteobacterium Halomonas titanicae.</title>
        <authorList>
            <person name="Sanchez-Porro C."/>
            <person name="de la Haba R.R."/>
            <person name="Cruz-Hernandez N."/>
            <person name="Gonzalez J.M."/>
            <person name="Reyes-Guirao C."/>
            <person name="Navarro-Sampedro L."/>
            <person name="Carballo M."/>
            <person name="Ventosa A."/>
        </authorList>
    </citation>
    <scope>NUCLEOTIDE SEQUENCE [LARGE SCALE GENOMIC DNA]</scope>
    <source>
        <strain evidence="2 3">BH1</strain>
    </source>
</reference>
<dbReference type="PATRIC" id="fig|1204738.3.peg.4269"/>
<dbReference type="Proteomes" id="UP000011651">
    <property type="component" value="Unassembled WGS sequence"/>
</dbReference>
<evidence type="ECO:0000256" key="1">
    <source>
        <dbReference type="SAM" id="MobiDB-lite"/>
    </source>
</evidence>
<evidence type="ECO:0000313" key="3">
    <source>
        <dbReference type="Proteomes" id="UP000011651"/>
    </source>
</evidence>
<dbReference type="AlphaFoldDB" id="L9U6G0"/>
<feature type="region of interest" description="Disordered" evidence="1">
    <location>
        <begin position="1"/>
        <end position="21"/>
    </location>
</feature>
<gene>
    <name evidence="2" type="ORF">HALTITAN_2835</name>
</gene>
<organism evidence="2 3">
    <name type="scientific">Vreelandella titanicae BH1</name>
    <dbReference type="NCBI Taxonomy" id="1204738"/>
    <lineage>
        <taxon>Bacteria</taxon>
        <taxon>Pseudomonadati</taxon>
        <taxon>Pseudomonadota</taxon>
        <taxon>Gammaproteobacteria</taxon>
        <taxon>Oceanospirillales</taxon>
        <taxon>Halomonadaceae</taxon>
        <taxon>Vreelandella</taxon>
    </lineage>
</organism>
<protein>
    <recommendedName>
        <fullName evidence="4">Glycosyl transferase, group 1</fullName>
    </recommendedName>
</protein>
<evidence type="ECO:0000313" key="2">
    <source>
        <dbReference type="EMBL" id="ELY20480.1"/>
    </source>
</evidence>
<name>L9U6G0_9GAMM</name>
<proteinExistence type="predicted"/>